<keyword evidence="3" id="KW-1185">Reference proteome</keyword>
<comment type="caution">
    <text evidence="2">The sequence shown here is derived from an EMBL/GenBank/DDBJ whole genome shotgun (WGS) entry which is preliminary data.</text>
</comment>
<evidence type="ECO:0000256" key="1">
    <source>
        <dbReference type="SAM" id="MobiDB-lite"/>
    </source>
</evidence>
<protein>
    <submittedName>
        <fullName evidence="2">Uncharacterized protein</fullName>
    </submittedName>
</protein>
<dbReference type="Proteomes" id="UP000886595">
    <property type="component" value="Unassembled WGS sequence"/>
</dbReference>
<evidence type="ECO:0000313" key="3">
    <source>
        <dbReference type="Proteomes" id="UP000886595"/>
    </source>
</evidence>
<reference evidence="2 3" key="1">
    <citation type="submission" date="2020-02" db="EMBL/GenBank/DDBJ databases">
        <authorList>
            <person name="Ma Q."/>
            <person name="Huang Y."/>
            <person name="Song X."/>
            <person name="Pei D."/>
        </authorList>
    </citation>
    <scope>NUCLEOTIDE SEQUENCE [LARGE SCALE GENOMIC DNA]</scope>
    <source>
        <strain evidence="2">Sxm20200214</strain>
        <tissue evidence="2">Leaf</tissue>
    </source>
</reference>
<feature type="region of interest" description="Disordered" evidence="1">
    <location>
        <begin position="72"/>
        <end position="101"/>
    </location>
</feature>
<evidence type="ECO:0000313" key="2">
    <source>
        <dbReference type="EMBL" id="KAG2333489.1"/>
    </source>
</evidence>
<dbReference type="AlphaFoldDB" id="A0A8X8BCH7"/>
<proteinExistence type="predicted"/>
<sequence>MNYFHLSGFCESEAVSGENSQGNPLQDSVRRAEVEETRAIAQRIEKDPILGGLQTATNKSAIRRLSVSQRLGLQSDHDGGSVERIPPSQRLGLQDSPDATTDERLSIVQRLGPLPADQPSSERIPVNLRLGHQEVLTTDEQGTSLAPPKRKPGRPPGCKANLPNATSTTKRRKTKGSKPSPVRRTSATDPPAGRPNPMAFGPRLVVSVYPGSAYILVFYESRS</sequence>
<name>A0A8X8BCH7_BRACI</name>
<gene>
    <name evidence="2" type="ORF">Bca52824_004669</name>
</gene>
<feature type="region of interest" description="Disordered" evidence="1">
    <location>
        <begin position="135"/>
        <end position="201"/>
    </location>
</feature>
<dbReference type="EMBL" id="JAAMPC010000001">
    <property type="protein sequence ID" value="KAG2333489.1"/>
    <property type="molecule type" value="Genomic_DNA"/>
</dbReference>
<organism evidence="2 3">
    <name type="scientific">Brassica carinata</name>
    <name type="common">Ethiopian mustard</name>
    <name type="synonym">Abyssinian cabbage</name>
    <dbReference type="NCBI Taxonomy" id="52824"/>
    <lineage>
        <taxon>Eukaryota</taxon>
        <taxon>Viridiplantae</taxon>
        <taxon>Streptophyta</taxon>
        <taxon>Embryophyta</taxon>
        <taxon>Tracheophyta</taxon>
        <taxon>Spermatophyta</taxon>
        <taxon>Magnoliopsida</taxon>
        <taxon>eudicotyledons</taxon>
        <taxon>Gunneridae</taxon>
        <taxon>Pentapetalae</taxon>
        <taxon>rosids</taxon>
        <taxon>malvids</taxon>
        <taxon>Brassicales</taxon>
        <taxon>Brassicaceae</taxon>
        <taxon>Brassiceae</taxon>
        <taxon>Brassica</taxon>
    </lineage>
</organism>
<accession>A0A8X8BCH7</accession>
<feature type="compositionally biased region" description="Polar residues" evidence="1">
    <location>
        <begin position="135"/>
        <end position="144"/>
    </location>
</feature>